<evidence type="ECO:0000313" key="1">
    <source>
        <dbReference type="EMBL" id="GGC43761.1"/>
    </source>
</evidence>
<dbReference type="EMBL" id="BMIK01000020">
    <property type="protein sequence ID" value="GGC43761.1"/>
    <property type="molecule type" value="Genomic_DNA"/>
</dbReference>
<comment type="caution">
    <text evidence="1">The sequence shown here is derived from an EMBL/GenBank/DDBJ whole genome shotgun (WGS) entry which is preliminary data.</text>
</comment>
<accession>A0ABQ1MVF0</accession>
<proteinExistence type="predicted"/>
<name>A0ABQ1MVF0_9SPHI</name>
<evidence type="ECO:0000313" key="2">
    <source>
        <dbReference type="Proteomes" id="UP000597338"/>
    </source>
</evidence>
<sequence length="88" mass="10278">MWDSYLTRNFPAVKLHENMTTKSSIEITDHAYLITLDKSEFEYPLVRKWLNRLLSGNLHHDIGYLGELDPADNHSPELGDRFDFLADK</sequence>
<gene>
    <name evidence="1" type="ORF">GCM10011386_40110</name>
</gene>
<reference evidence="2" key="1">
    <citation type="journal article" date="2019" name="Int. J. Syst. Evol. Microbiol.">
        <title>The Global Catalogue of Microorganisms (GCM) 10K type strain sequencing project: providing services to taxonomists for standard genome sequencing and annotation.</title>
        <authorList>
            <consortium name="The Broad Institute Genomics Platform"/>
            <consortium name="The Broad Institute Genome Sequencing Center for Infectious Disease"/>
            <person name="Wu L."/>
            <person name="Ma J."/>
        </authorList>
    </citation>
    <scope>NUCLEOTIDE SEQUENCE [LARGE SCALE GENOMIC DNA]</scope>
    <source>
        <strain evidence="2">CGMCC 1.15342</strain>
    </source>
</reference>
<protein>
    <submittedName>
        <fullName evidence="1">Uncharacterized protein</fullName>
    </submittedName>
</protein>
<organism evidence="1 2">
    <name type="scientific">Parapedobacter defluvii</name>
    <dbReference type="NCBI Taxonomy" id="2045106"/>
    <lineage>
        <taxon>Bacteria</taxon>
        <taxon>Pseudomonadati</taxon>
        <taxon>Bacteroidota</taxon>
        <taxon>Sphingobacteriia</taxon>
        <taxon>Sphingobacteriales</taxon>
        <taxon>Sphingobacteriaceae</taxon>
        <taxon>Parapedobacter</taxon>
    </lineage>
</organism>
<dbReference type="Proteomes" id="UP000597338">
    <property type="component" value="Unassembled WGS sequence"/>
</dbReference>
<keyword evidence="2" id="KW-1185">Reference proteome</keyword>